<dbReference type="InterPro" id="IPR044005">
    <property type="entry name" value="DZR_2"/>
</dbReference>
<evidence type="ECO:0000313" key="4">
    <source>
        <dbReference type="EMBL" id="NYZ62034.1"/>
    </source>
</evidence>
<evidence type="ECO:0000259" key="3">
    <source>
        <dbReference type="Pfam" id="PF18912"/>
    </source>
</evidence>
<dbReference type="RefSeq" id="WP_180544232.1">
    <property type="nucleotide sequence ID" value="NZ_JACCJZ010000010.1"/>
</dbReference>
<organism evidence="4 5">
    <name type="scientific">Luteimonas deserti</name>
    <dbReference type="NCBI Taxonomy" id="2752306"/>
    <lineage>
        <taxon>Bacteria</taxon>
        <taxon>Pseudomonadati</taxon>
        <taxon>Pseudomonadota</taxon>
        <taxon>Gammaproteobacteria</taxon>
        <taxon>Lysobacterales</taxon>
        <taxon>Lysobacteraceae</taxon>
        <taxon>Luteimonas</taxon>
    </lineage>
</organism>
<evidence type="ECO:0000256" key="1">
    <source>
        <dbReference type="ARBA" id="ARBA00008007"/>
    </source>
</evidence>
<keyword evidence="5" id="KW-1185">Reference proteome</keyword>
<dbReference type="Pfam" id="PF00156">
    <property type="entry name" value="Pribosyltran"/>
    <property type="match status" value="1"/>
</dbReference>
<gene>
    <name evidence="4" type="ORF">H0E82_04545</name>
</gene>
<evidence type="ECO:0000259" key="2">
    <source>
        <dbReference type="Pfam" id="PF00156"/>
    </source>
</evidence>
<feature type="domain" description="Double zinc ribbon" evidence="3">
    <location>
        <begin position="24"/>
        <end position="76"/>
    </location>
</feature>
<dbReference type="InterPro" id="IPR029057">
    <property type="entry name" value="PRTase-like"/>
</dbReference>
<evidence type="ECO:0000313" key="5">
    <source>
        <dbReference type="Proteomes" id="UP000589896"/>
    </source>
</evidence>
<reference evidence="4 5" key="1">
    <citation type="submission" date="2020-07" db="EMBL/GenBank/DDBJ databases">
        <title>isolation of Luteimonas sp. SJ-16.</title>
        <authorList>
            <person name="Huang X.-X."/>
            <person name="Xu L."/>
            <person name="Sun J.-Q."/>
        </authorList>
    </citation>
    <scope>NUCLEOTIDE SEQUENCE [LARGE SCALE GENOMIC DNA]</scope>
    <source>
        <strain evidence="4 5">SJ-16</strain>
    </source>
</reference>
<proteinExistence type="inferred from homology"/>
<sequence>MPHPVNLTSRPAVDAGWRRHLRRLLVCRCLVCREPAADGHDLCPACLAALPWSPPACRHCAIPLAAGVDTVCGDCLRRPPTLHAVHAAFLYGFPVDRLLPRFKFHHDLAAGALLACCMADAFRSAERPQLLVPVPLHPGRLRRRGYDQALELARPLGRGLGVPVHDGLLRRRRATAAQSELDADARRRNVRNAFEATLRDPAPGHVALVDDVMTTGATLHAAATALRRAGVTRVDAWVCARVR</sequence>
<dbReference type="SUPFAM" id="SSF53271">
    <property type="entry name" value="PRTase-like"/>
    <property type="match status" value="1"/>
</dbReference>
<accession>A0A7Z0QNT5</accession>
<protein>
    <submittedName>
        <fullName evidence="4">ComF family protein</fullName>
    </submittedName>
</protein>
<dbReference type="AlphaFoldDB" id="A0A7Z0QNT5"/>
<dbReference type="Gene3D" id="3.40.50.2020">
    <property type="match status" value="1"/>
</dbReference>
<name>A0A7Z0QNT5_9GAMM</name>
<comment type="caution">
    <text evidence="4">The sequence shown here is derived from an EMBL/GenBank/DDBJ whole genome shotgun (WGS) entry which is preliminary data.</text>
</comment>
<dbReference type="Pfam" id="PF18912">
    <property type="entry name" value="DZR_2"/>
    <property type="match status" value="1"/>
</dbReference>
<dbReference type="PANTHER" id="PTHR47505:SF1">
    <property type="entry name" value="DNA UTILIZATION PROTEIN YHGH"/>
    <property type="match status" value="1"/>
</dbReference>
<dbReference type="EMBL" id="JACCJZ010000010">
    <property type="protein sequence ID" value="NYZ62034.1"/>
    <property type="molecule type" value="Genomic_DNA"/>
</dbReference>
<dbReference type="Proteomes" id="UP000589896">
    <property type="component" value="Unassembled WGS sequence"/>
</dbReference>
<feature type="domain" description="Phosphoribosyltransferase" evidence="2">
    <location>
        <begin position="149"/>
        <end position="239"/>
    </location>
</feature>
<comment type="similarity">
    <text evidence="1">Belongs to the ComF/GntX family.</text>
</comment>
<dbReference type="PANTHER" id="PTHR47505">
    <property type="entry name" value="DNA UTILIZATION PROTEIN YHGH"/>
    <property type="match status" value="1"/>
</dbReference>
<dbReference type="InterPro" id="IPR051910">
    <property type="entry name" value="ComF/GntX_DNA_util-trans"/>
</dbReference>
<dbReference type="InterPro" id="IPR000836">
    <property type="entry name" value="PRTase_dom"/>
</dbReference>